<protein>
    <submittedName>
        <fullName evidence="1">Uncharacterized protein</fullName>
    </submittedName>
</protein>
<reference evidence="1 2" key="1">
    <citation type="submission" date="2019-09" db="EMBL/GenBank/DDBJ databases">
        <authorList>
            <person name="Chandra G."/>
            <person name="Truman W A."/>
        </authorList>
    </citation>
    <scope>NUCLEOTIDE SEQUENCE [LARGE SCALE GENOMIC DNA]</scope>
    <source>
        <strain evidence="1">PS941</strain>
    </source>
</reference>
<dbReference type="AlphaFoldDB" id="A0A5E7UD50"/>
<evidence type="ECO:0000313" key="1">
    <source>
        <dbReference type="EMBL" id="VVQ09043.1"/>
    </source>
</evidence>
<dbReference type="Proteomes" id="UP000326452">
    <property type="component" value="Unassembled WGS sequence"/>
</dbReference>
<proteinExistence type="predicted"/>
<accession>A0A5E7UD50</accession>
<organism evidence="1 2">
    <name type="scientific">Pseudomonas fluorescens</name>
    <dbReference type="NCBI Taxonomy" id="294"/>
    <lineage>
        <taxon>Bacteria</taxon>
        <taxon>Pseudomonadati</taxon>
        <taxon>Pseudomonadota</taxon>
        <taxon>Gammaproteobacteria</taxon>
        <taxon>Pseudomonadales</taxon>
        <taxon>Pseudomonadaceae</taxon>
        <taxon>Pseudomonas</taxon>
    </lineage>
</organism>
<name>A0A5E7UD50_PSEFL</name>
<dbReference type="EMBL" id="CABVJC010000006">
    <property type="protein sequence ID" value="VVQ09043.1"/>
    <property type="molecule type" value="Genomic_DNA"/>
</dbReference>
<evidence type="ECO:0000313" key="2">
    <source>
        <dbReference type="Proteomes" id="UP000326452"/>
    </source>
</evidence>
<gene>
    <name evidence="1" type="ORF">PS941_03439</name>
</gene>
<sequence>MFQVDVNRRSTSVSPLFLRERESIYVEFKS</sequence>